<dbReference type="SUPFAM" id="SSF49265">
    <property type="entry name" value="Fibronectin type III"/>
    <property type="match status" value="1"/>
</dbReference>
<sequence>MTSERQLQHTLFWNQLVQIPFSQVKLSKPVVECCRLFQGTRYLAQIRVRYKQSPWSEWSSSKSGVTLETGRARINSE</sequence>
<protein>
    <submittedName>
        <fullName evidence="2">Uncharacterized protein</fullName>
    </submittedName>
</protein>
<evidence type="ECO:0000313" key="3">
    <source>
        <dbReference type="Proteomes" id="UP001476798"/>
    </source>
</evidence>
<reference evidence="2 3" key="1">
    <citation type="submission" date="2021-06" db="EMBL/GenBank/DDBJ databases">
        <authorList>
            <person name="Palmer J.M."/>
        </authorList>
    </citation>
    <scope>NUCLEOTIDE SEQUENCE [LARGE SCALE GENOMIC DNA]</scope>
    <source>
        <strain evidence="2 3">GA_2019</strain>
        <tissue evidence="2">Muscle</tissue>
    </source>
</reference>
<keyword evidence="3" id="KW-1185">Reference proteome</keyword>
<evidence type="ECO:0000313" key="2">
    <source>
        <dbReference type="EMBL" id="MEQ2187041.1"/>
    </source>
</evidence>
<dbReference type="InterPro" id="IPR013783">
    <property type="entry name" value="Ig-like_fold"/>
</dbReference>
<dbReference type="EMBL" id="JAHRIO010089973">
    <property type="protein sequence ID" value="MEQ2187041.1"/>
    <property type="molecule type" value="Genomic_DNA"/>
</dbReference>
<dbReference type="Proteomes" id="UP001476798">
    <property type="component" value="Unassembled WGS sequence"/>
</dbReference>
<feature type="region of interest" description="Disordered" evidence="1">
    <location>
        <begin position="58"/>
        <end position="77"/>
    </location>
</feature>
<dbReference type="Gene3D" id="2.60.40.10">
    <property type="entry name" value="Immunoglobulins"/>
    <property type="match status" value="1"/>
</dbReference>
<gene>
    <name evidence="2" type="ORF">GOODEAATRI_000435</name>
</gene>
<name>A0ABV0PUK4_9TELE</name>
<dbReference type="InterPro" id="IPR036116">
    <property type="entry name" value="FN3_sf"/>
</dbReference>
<comment type="caution">
    <text evidence="2">The sequence shown here is derived from an EMBL/GenBank/DDBJ whole genome shotgun (WGS) entry which is preliminary data.</text>
</comment>
<organism evidence="2 3">
    <name type="scientific">Goodea atripinnis</name>
    <dbReference type="NCBI Taxonomy" id="208336"/>
    <lineage>
        <taxon>Eukaryota</taxon>
        <taxon>Metazoa</taxon>
        <taxon>Chordata</taxon>
        <taxon>Craniata</taxon>
        <taxon>Vertebrata</taxon>
        <taxon>Euteleostomi</taxon>
        <taxon>Actinopterygii</taxon>
        <taxon>Neopterygii</taxon>
        <taxon>Teleostei</taxon>
        <taxon>Neoteleostei</taxon>
        <taxon>Acanthomorphata</taxon>
        <taxon>Ovalentaria</taxon>
        <taxon>Atherinomorphae</taxon>
        <taxon>Cyprinodontiformes</taxon>
        <taxon>Goodeidae</taxon>
        <taxon>Goodea</taxon>
    </lineage>
</organism>
<evidence type="ECO:0000256" key="1">
    <source>
        <dbReference type="SAM" id="MobiDB-lite"/>
    </source>
</evidence>
<proteinExistence type="predicted"/>
<accession>A0ABV0PUK4</accession>